<organism evidence="3 4">
    <name type="scientific">Sodiomyces alkalinus (strain CBS 110278 / VKM F-3762 / F11)</name>
    <name type="common">Alkaliphilic filamentous fungus</name>
    <dbReference type="NCBI Taxonomy" id="1314773"/>
    <lineage>
        <taxon>Eukaryota</taxon>
        <taxon>Fungi</taxon>
        <taxon>Dikarya</taxon>
        <taxon>Ascomycota</taxon>
        <taxon>Pezizomycotina</taxon>
        <taxon>Sordariomycetes</taxon>
        <taxon>Hypocreomycetidae</taxon>
        <taxon>Glomerellales</taxon>
        <taxon>Plectosphaerellaceae</taxon>
        <taxon>Sodiomyces</taxon>
    </lineage>
</organism>
<dbReference type="OrthoDB" id="5342507at2759"/>
<keyword evidence="2" id="KW-1133">Transmembrane helix</keyword>
<dbReference type="Proteomes" id="UP000272025">
    <property type="component" value="Unassembled WGS sequence"/>
</dbReference>
<feature type="transmembrane region" description="Helical" evidence="2">
    <location>
        <begin position="55"/>
        <end position="74"/>
    </location>
</feature>
<keyword evidence="4" id="KW-1185">Reference proteome</keyword>
<reference evidence="3 4" key="1">
    <citation type="journal article" date="2018" name="Mol. Ecol.">
        <title>The obligate alkalophilic soda-lake fungus Sodiomyces alkalinus has shifted to a protein diet.</title>
        <authorList>
            <person name="Grum-Grzhimaylo A.A."/>
            <person name="Falkoski D.L."/>
            <person name="van den Heuvel J."/>
            <person name="Valero-Jimenez C.A."/>
            <person name="Min B."/>
            <person name="Choi I.G."/>
            <person name="Lipzen A."/>
            <person name="Daum C.G."/>
            <person name="Aanen D.K."/>
            <person name="Tsang A."/>
            <person name="Henrissat B."/>
            <person name="Bilanenko E.N."/>
            <person name="de Vries R.P."/>
            <person name="van Kan J.A.L."/>
            <person name="Grigoriev I.V."/>
            <person name="Debets A.J.M."/>
        </authorList>
    </citation>
    <scope>NUCLEOTIDE SEQUENCE [LARGE SCALE GENOMIC DNA]</scope>
    <source>
        <strain evidence="3 4">F11</strain>
    </source>
</reference>
<accession>A0A3N2Q8X3</accession>
<dbReference type="GeneID" id="39583225"/>
<dbReference type="EMBL" id="ML119051">
    <property type="protein sequence ID" value="ROT43176.1"/>
    <property type="molecule type" value="Genomic_DNA"/>
</dbReference>
<feature type="transmembrane region" description="Helical" evidence="2">
    <location>
        <begin position="144"/>
        <end position="169"/>
    </location>
</feature>
<feature type="transmembrane region" description="Helical" evidence="2">
    <location>
        <begin position="81"/>
        <end position="99"/>
    </location>
</feature>
<feature type="region of interest" description="Disordered" evidence="1">
    <location>
        <begin position="179"/>
        <end position="198"/>
    </location>
</feature>
<evidence type="ECO:0000313" key="3">
    <source>
        <dbReference type="EMBL" id="ROT43176.1"/>
    </source>
</evidence>
<keyword evidence="2" id="KW-0812">Transmembrane</keyword>
<feature type="transmembrane region" description="Helical" evidence="2">
    <location>
        <begin position="12"/>
        <end position="35"/>
    </location>
</feature>
<gene>
    <name evidence="3" type="ORF">SODALDRAFT_375384</name>
</gene>
<sequence>MAFRKGLALRFLQWTIRSVQFGCAAVVLGIFSYFLATLHNHNLNINNNIRAVEGISGAAVLYTLISLILLCCVAGFPITSFIAIVLDIAFAGAFIYVAVENRYGAGSCDGYVDTPYGRGRAEADVRADTAGFTSLPSFRTACRMQTACLAVSIIAIIFFLLSAVVEVFLVRHRKKEKRFGPGPNNNYTSGSGKTGLFGWRRRRKENPALANDSQLPAHTHPDQVRQSYNTEATAVGTHDAGIYNKYGESGYGHTNGAGAGVGTATATGADTGTGHGDGYTNDPPGYTNTTGYTNTAKGTHGQVAQGDTTVPQQGYQSYRYEDGVYDRA</sequence>
<evidence type="ECO:0008006" key="5">
    <source>
        <dbReference type="Google" id="ProtNLM"/>
    </source>
</evidence>
<evidence type="ECO:0000256" key="2">
    <source>
        <dbReference type="SAM" id="Phobius"/>
    </source>
</evidence>
<protein>
    <recommendedName>
        <fullName evidence="5">MARVEL domain-containing protein</fullName>
    </recommendedName>
</protein>
<dbReference type="RefSeq" id="XP_028470982.1">
    <property type="nucleotide sequence ID" value="XM_028614747.1"/>
</dbReference>
<name>A0A3N2Q8X3_SODAK</name>
<proteinExistence type="predicted"/>
<keyword evidence="2" id="KW-0472">Membrane</keyword>
<dbReference type="AlphaFoldDB" id="A0A3N2Q8X3"/>
<evidence type="ECO:0000256" key="1">
    <source>
        <dbReference type="SAM" id="MobiDB-lite"/>
    </source>
</evidence>
<evidence type="ECO:0000313" key="4">
    <source>
        <dbReference type="Proteomes" id="UP000272025"/>
    </source>
</evidence>